<dbReference type="InterPro" id="IPR013783">
    <property type="entry name" value="Ig-like_fold"/>
</dbReference>
<feature type="domain" description="Glycosyl hydrolase family 13 catalytic" evidence="9">
    <location>
        <begin position="235"/>
        <end position="670"/>
    </location>
</feature>
<evidence type="ECO:0000256" key="1">
    <source>
        <dbReference type="ARBA" id="ARBA00004229"/>
    </source>
</evidence>
<dbReference type="Gene3D" id="3.20.20.80">
    <property type="entry name" value="Glycosidases"/>
    <property type="match status" value="1"/>
</dbReference>
<comment type="subcellular location">
    <subcellularLocation>
        <location evidence="1">Plastid</location>
        <location evidence="1">Chloroplast</location>
    </subcellularLocation>
</comment>
<evidence type="ECO:0000259" key="9">
    <source>
        <dbReference type="SMART" id="SM00642"/>
    </source>
</evidence>
<comment type="caution">
    <text evidence="10">The sequence shown here is derived from an EMBL/GenBank/DDBJ whole genome shotgun (WGS) entry which is preliminary data.</text>
</comment>
<evidence type="ECO:0000256" key="2">
    <source>
        <dbReference type="ARBA" id="ARBA00008061"/>
    </source>
</evidence>
<keyword evidence="6" id="KW-0809">Transit peptide</keyword>
<organism evidence="10 11">
    <name type="scientific">Turnera subulata</name>
    <dbReference type="NCBI Taxonomy" id="218843"/>
    <lineage>
        <taxon>Eukaryota</taxon>
        <taxon>Viridiplantae</taxon>
        <taxon>Streptophyta</taxon>
        <taxon>Embryophyta</taxon>
        <taxon>Tracheophyta</taxon>
        <taxon>Spermatophyta</taxon>
        <taxon>Magnoliopsida</taxon>
        <taxon>eudicotyledons</taxon>
        <taxon>Gunneridae</taxon>
        <taxon>Pentapetalae</taxon>
        <taxon>rosids</taxon>
        <taxon>fabids</taxon>
        <taxon>Malpighiales</taxon>
        <taxon>Passifloraceae</taxon>
        <taxon>Turnera</taxon>
    </lineage>
</organism>
<keyword evidence="4" id="KW-0934">Plastid</keyword>
<dbReference type="GO" id="GO:0005975">
    <property type="term" value="P:carbohydrate metabolic process"/>
    <property type="evidence" value="ECO:0007669"/>
    <property type="project" value="InterPro"/>
</dbReference>
<dbReference type="SUPFAM" id="SSF51445">
    <property type="entry name" value="(Trans)glycosidases"/>
    <property type="match status" value="1"/>
</dbReference>
<dbReference type="InterPro" id="IPR017853">
    <property type="entry name" value="GH"/>
</dbReference>
<dbReference type="SUPFAM" id="SSF51011">
    <property type="entry name" value="Glycosyl hydrolase domain"/>
    <property type="match status" value="1"/>
</dbReference>
<evidence type="ECO:0000256" key="8">
    <source>
        <dbReference type="ARBA" id="ARBA00066531"/>
    </source>
</evidence>
<dbReference type="InterPro" id="IPR044505">
    <property type="entry name" value="GlgX_Isoamylase_N_E_set"/>
</dbReference>
<evidence type="ECO:0000256" key="7">
    <source>
        <dbReference type="ARBA" id="ARBA00051664"/>
    </source>
</evidence>
<gene>
    <name evidence="10" type="primary">ISA1</name>
    <name evidence="10" type="ORF">Tsubulata_044291</name>
</gene>
<dbReference type="Gene3D" id="2.60.40.10">
    <property type="entry name" value="Immunoglobulins"/>
    <property type="match status" value="1"/>
</dbReference>
<sequence>MELINSSASCSLSKFVLPKLHNRNGAASNPEILHRNSLHKSTPSVSVIKAAAGGGGGGGSAAETAVVVKDQPKQQRLHYEISPGLPAPFGATYRDGGVNFAVYSANAVFATLCLISLSDLPRGKVTEAIYLDPAINKTGDVWHVFIRGREVKDMVYAYKFDGKSSPQEGHYFDPSHILLDPYAKAVISRGEFGVVGADDNCWPQMAGMIPAGEDEFDWEGDLPLKHPFRDLIIYEMHVRGFTKHESSQNEFPGTYRGVVEKLDHLKELGVNCIELMPCHEFNELEYHSYNSFLGDYKVNFWGYSTVNYFSPMMRYSSAGTGNGHEVINEFKLLVREAHRRGIEVILDVVFNHTAEGNEKGPIFSFRGVDNSVYYMLAPKGEFYNYSGCGNTFNCNHPFVRQYIVDCLRYWVTEMHVDGFRFDLGSIMTRSSRFLWDAANVFGNPIEGDLLTTGTPLSSPPLVDMISNDPVLCQVKLIAEAWDAGGLYQVGMFPHWRIWSEWNGKYRDIVRQFIKGTDGFSGAFAECLCGSPNLYKEGGRKPWNSINFVCAHDGFTLADLVTYNNKHNLANGEDNNDGENHNNSWNCGQEGEFASISVKKLRKRQMRNFFLCLMVSQGVPMIYMGDEYGHSKGGNNNTYCHDNHINYFRWDKKEQSASDYFRFCRLMTEFRQQCESLGLNDFPTAERLQWHGHAPEAPDWSETSRFVAFTLIDSLKGEIYIAFNANHFPVTVALPERPGYRWQPLVDTSKPAPFDFLSDDIPDRDIAIKQYAHFLDSNFYPMLSYSSIILLLYPEDIA</sequence>
<dbReference type="SUPFAM" id="SSF81296">
    <property type="entry name" value="E set domains"/>
    <property type="match status" value="1"/>
</dbReference>
<dbReference type="Proteomes" id="UP001141552">
    <property type="component" value="Unassembled WGS sequence"/>
</dbReference>
<dbReference type="Pfam" id="PF00128">
    <property type="entry name" value="Alpha-amylase"/>
    <property type="match status" value="1"/>
</dbReference>
<accession>A0A9Q0GHS9</accession>
<evidence type="ECO:0000256" key="5">
    <source>
        <dbReference type="ARBA" id="ARBA00022801"/>
    </source>
</evidence>
<dbReference type="AlphaFoldDB" id="A0A9Q0GHS9"/>
<dbReference type="Pfam" id="PF21156">
    <property type="entry name" value="ISOA1-3_C"/>
    <property type="match status" value="1"/>
</dbReference>
<dbReference type="Pfam" id="PF02922">
    <property type="entry name" value="CBM_48"/>
    <property type="match status" value="1"/>
</dbReference>
<dbReference type="EC" id="3.2.1.68" evidence="8"/>
<evidence type="ECO:0000313" key="11">
    <source>
        <dbReference type="Proteomes" id="UP001141552"/>
    </source>
</evidence>
<dbReference type="SMART" id="SM00642">
    <property type="entry name" value="Aamy"/>
    <property type="match status" value="1"/>
</dbReference>
<evidence type="ECO:0000313" key="10">
    <source>
        <dbReference type="EMBL" id="KAJ4850503.1"/>
    </source>
</evidence>
<keyword evidence="5" id="KW-0378">Hydrolase</keyword>
<dbReference type="InterPro" id="IPR006047">
    <property type="entry name" value="GH13_cat_dom"/>
</dbReference>
<dbReference type="CDD" id="cd02856">
    <property type="entry name" value="E_set_GDE_Isoamylase_N"/>
    <property type="match status" value="1"/>
</dbReference>
<keyword evidence="3" id="KW-0150">Chloroplast</keyword>
<dbReference type="GO" id="GO:0009507">
    <property type="term" value="C:chloroplast"/>
    <property type="evidence" value="ECO:0007669"/>
    <property type="project" value="UniProtKB-SubCell"/>
</dbReference>
<evidence type="ECO:0000256" key="4">
    <source>
        <dbReference type="ARBA" id="ARBA00022640"/>
    </source>
</evidence>
<evidence type="ECO:0000256" key="6">
    <source>
        <dbReference type="ARBA" id="ARBA00022946"/>
    </source>
</evidence>
<dbReference type="Gene3D" id="2.60.40.1180">
    <property type="entry name" value="Golgi alpha-mannosidase II"/>
    <property type="match status" value="1"/>
</dbReference>
<reference evidence="10" key="1">
    <citation type="submission" date="2022-02" db="EMBL/GenBank/DDBJ databases">
        <authorList>
            <person name="Henning P.M."/>
            <person name="McCubbin A.G."/>
            <person name="Shore J.S."/>
        </authorList>
    </citation>
    <scope>NUCLEOTIDE SEQUENCE</scope>
    <source>
        <strain evidence="10">F60SS</strain>
        <tissue evidence="10">Leaves</tissue>
    </source>
</reference>
<protein>
    <recommendedName>
        <fullName evidence="8">isoamylase</fullName>
        <ecNumber evidence="8">3.2.1.68</ecNumber>
    </recommendedName>
</protein>
<comment type="catalytic activity">
    <reaction evidence="7">
        <text>Hydrolysis of (1-&gt;6)-alpha-D-glucosidic branch linkages in glycogen, amylopectin and their beta-limit dextrins.</text>
        <dbReference type="EC" id="3.2.1.68"/>
    </reaction>
</comment>
<dbReference type="PANTHER" id="PTHR43002">
    <property type="entry name" value="GLYCOGEN DEBRANCHING ENZYME"/>
    <property type="match status" value="1"/>
</dbReference>
<comment type="similarity">
    <text evidence="2">Belongs to the glycosyl hydrolase 13 family.</text>
</comment>
<keyword evidence="11" id="KW-1185">Reference proteome</keyword>
<dbReference type="InterPro" id="IPR014756">
    <property type="entry name" value="Ig_E-set"/>
</dbReference>
<evidence type="ECO:0000256" key="3">
    <source>
        <dbReference type="ARBA" id="ARBA00022528"/>
    </source>
</evidence>
<dbReference type="EMBL" id="JAKUCV010000310">
    <property type="protein sequence ID" value="KAJ4850503.1"/>
    <property type="molecule type" value="Genomic_DNA"/>
</dbReference>
<name>A0A9Q0GHS9_9ROSI</name>
<dbReference type="CDD" id="cd11326">
    <property type="entry name" value="AmyAc_Glg_debranch"/>
    <property type="match status" value="1"/>
</dbReference>
<dbReference type="GO" id="GO:0019156">
    <property type="term" value="F:isoamylase activity"/>
    <property type="evidence" value="ECO:0007669"/>
    <property type="project" value="UniProtKB-EC"/>
</dbReference>
<dbReference type="InterPro" id="IPR004193">
    <property type="entry name" value="Glyco_hydro_13_N"/>
</dbReference>
<reference evidence="10" key="2">
    <citation type="journal article" date="2023" name="Plants (Basel)">
        <title>Annotation of the Turnera subulata (Passifloraceae) Draft Genome Reveals the S-Locus Evolved after the Divergence of Turneroideae from Passifloroideae in a Stepwise Manner.</title>
        <authorList>
            <person name="Henning P.M."/>
            <person name="Roalson E.H."/>
            <person name="Mir W."/>
            <person name="McCubbin A.G."/>
            <person name="Shore J.S."/>
        </authorList>
    </citation>
    <scope>NUCLEOTIDE SEQUENCE</scope>
    <source>
        <strain evidence="10">F60SS</strain>
    </source>
</reference>
<proteinExistence type="inferred from homology"/>
<dbReference type="FunFam" id="3.20.20.80:FF:000054">
    <property type="entry name" value="Glycogen debranching enzyme"/>
    <property type="match status" value="1"/>
</dbReference>
<dbReference type="InterPro" id="IPR048650">
    <property type="entry name" value="ISOA1-3-like_C"/>
</dbReference>
<dbReference type="InterPro" id="IPR013780">
    <property type="entry name" value="Glyco_hydro_b"/>
</dbReference>
<dbReference type="OrthoDB" id="204980at2759"/>